<dbReference type="STRING" id="1448308.A0A2T2PBC3"/>
<feature type="transmembrane region" description="Helical" evidence="1">
    <location>
        <begin position="203"/>
        <end position="227"/>
    </location>
</feature>
<dbReference type="AlphaFoldDB" id="A0A2T2PBC3"/>
<dbReference type="EMBL" id="KZ678128">
    <property type="protein sequence ID" value="PSN74963.1"/>
    <property type="molecule type" value="Genomic_DNA"/>
</dbReference>
<keyword evidence="1" id="KW-0472">Membrane</keyword>
<evidence type="ECO:0000256" key="1">
    <source>
        <dbReference type="SAM" id="Phobius"/>
    </source>
</evidence>
<evidence type="ECO:0000313" key="4">
    <source>
        <dbReference type="Proteomes" id="UP000240883"/>
    </source>
</evidence>
<evidence type="ECO:0000313" key="3">
    <source>
        <dbReference type="EMBL" id="PSN74963.1"/>
    </source>
</evidence>
<name>A0A2T2PBC3_CORCC</name>
<keyword evidence="2" id="KW-0732">Signal</keyword>
<sequence>MAQNKALICALLLLAISGADSIMGLAYRNGWLAENASYVEARPRLLPETGIPMRSKFTGIPALDEWLANLLVVFWPVGSGQNPALSTFVVYMAGQCLATHTLVVIEGIRGGNRTRFISYTSLWGMIYQTIPWGVIKPLYGAVHTITSPLARFKTPISPRYLELAAPEGSQAAIVAISMTLGFIVPTVFAALPAPTILTLDQKQILLTVWQGFPLYVGGMQFLLSPFVRKASASSAADRLRLLRPTYRYVLLITSISHLLVIAFATSSALQAHLVPGLIEQITLKHVFVPQSPLSAMAKPFSESCLTLLKYDLYYAAVATLLFSGRMSWIVRNTGTVKVVAECALLSLVFGPGGAALALTWLRDEKLIQVETMKEHEQ</sequence>
<evidence type="ECO:0000256" key="2">
    <source>
        <dbReference type="SAM" id="SignalP"/>
    </source>
</evidence>
<feature type="transmembrane region" description="Helical" evidence="1">
    <location>
        <begin position="248"/>
        <end position="269"/>
    </location>
</feature>
<evidence type="ECO:0008006" key="5">
    <source>
        <dbReference type="Google" id="ProtNLM"/>
    </source>
</evidence>
<feature type="chain" id="PRO_5015544727" description="AtmA protein" evidence="2">
    <location>
        <begin position="22"/>
        <end position="377"/>
    </location>
</feature>
<keyword evidence="1" id="KW-0812">Transmembrane</keyword>
<accession>A0A2T2PBC3</accession>
<proteinExistence type="predicted"/>
<keyword evidence="1" id="KW-1133">Transmembrane helix</keyword>
<dbReference type="Proteomes" id="UP000240883">
    <property type="component" value="Unassembled WGS sequence"/>
</dbReference>
<organism evidence="3 4">
    <name type="scientific">Corynespora cassiicola Philippines</name>
    <dbReference type="NCBI Taxonomy" id="1448308"/>
    <lineage>
        <taxon>Eukaryota</taxon>
        <taxon>Fungi</taxon>
        <taxon>Dikarya</taxon>
        <taxon>Ascomycota</taxon>
        <taxon>Pezizomycotina</taxon>
        <taxon>Dothideomycetes</taxon>
        <taxon>Pleosporomycetidae</taxon>
        <taxon>Pleosporales</taxon>
        <taxon>Corynesporascaceae</taxon>
        <taxon>Corynespora</taxon>
    </lineage>
</organism>
<gene>
    <name evidence="3" type="ORF">BS50DRAFT_671235</name>
</gene>
<reference evidence="3 4" key="1">
    <citation type="journal article" date="2018" name="Front. Microbiol.">
        <title>Genome-Wide Analysis of Corynespora cassiicola Leaf Fall Disease Putative Effectors.</title>
        <authorList>
            <person name="Lopez D."/>
            <person name="Ribeiro S."/>
            <person name="Label P."/>
            <person name="Fumanal B."/>
            <person name="Venisse J.S."/>
            <person name="Kohler A."/>
            <person name="de Oliveira R.R."/>
            <person name="Labutti K."/>
            <person name="Lipzen A."/>
            <person name="Lail K."/>
            <person name="Bauer D."/>
            <person name="Ohm R.A."/>
            <person name="Barry K.W."/>
            <person name="Spatafora J."/>
            <person name="Grigoriev I.V."/>
            <person name="Martin F.M."/>
            <person name="Pujade-Renaud V."/>
        </authorList>
    </citation>
    <scope>NUCLEOTIDE SEQUENCE [LARGE SCALE GENOMIC DNA]</scope>
    <source>
        <strain evidence="3 4">Philippines</strain>
    </source>
</reference>
<feature type="transmembrane region" description="Helical" evidence="1">
    <location>
        <begin position="84"/>
        <end position="105"/>
    </location>
</feature>
<feature type="transmembrane region" description="Helical" evidence="1">
    <location>
        <begin position="171"/>
        <end position="191"/>
    </location>
</feature>
<protein>
    <recommendedName>
        <fullName evidence="5">AtmA protein</fullName>
    </recommendedName>
</protein>
<dbReference type="OrthoDB" id="72269at2759"/>
<feature type="signal peptide" evidence="2">
    <location>
        <begin position="1"/>
        <end position="21"/>
    </location>
</feature>
<feature type="transmembrane region" description="Helical" evidence="1">
    <location>
        <begin position="312"/>
        <end position="330"/>
    </location>
</feature>
<feature type="transmembrane region" description="Helical" evidence="1">
    <location>
        <begin position="342"/>
        <end position="361"/>
    </location>
</feature>
<keyword evidence="4" id="KW-1185">Reference proteome</keyword>